<evidence type="ECO:0000259" key="16">
    <source>
        <dbReference type="Pfam" id="PF07715"/>
    </source>
</evidence>
<accession>A0ABV7CJP2</accession>
<dbReference type="NCBIfam" id="TIGR01785">
    <property type="entry name" value="TonB-hemin"/>
    <property type="match status" value="1"/>
</dbReference>
<evidence type="ECO:0000256" key="3">
    <source>
        <dbReference type="ARBA" id="ARBA00022448"/>
    </source>
</evidence>
<dbReference type="PANTHER" id="PTHR30069:SF29">
    <property type="entry name" value="HEMOGLOBIN AND HEMOGLOBIN-HAPTOGLOBIN-BINDING PROTEIN 1-RELATED"/>
    <property type="match status" value="1"/>
</dbReference>
<feature type="domain" description="TonB-dependent receptor-like beta-barrel" evidence="15">
    <location>
        <begin position="264"/>
        <end position="692"/>
    </location>
</feature>
<dbReference type="InterPro" id="IPR010949">
    <property type="entry name" value="TonB_Hb/transfer/lactofer_rcpt"/>
</dbReference>
<comment type="caution">
    <text evidence="17">The sequence shown here is derived from an EMBL/GenBank/DDBJ whole genome shotgun (WGS) entry which is preliminary data.</text>
</comment>
<dbReference type="InterPro" id="IPR000531">
    <property type="entry name" value="Beta-barrel_TonB"/>
</dbReference>
<evidence type="ECO:0000256" key="6">
    <source>
        <dbReference type="ARBA" id="ARBA00022729"/>
    </source>
</evidence>
<feature type="signal peptide" evidence="14">
    <location>
        <begin position="1"/>
        <end position="25"/>
    </location>
</feature>
<protein>
    <submittedName>
        <fullName evidence="17">TonB-dependent hemoglobin/transferrin/lactoferrin family receptor</fullName>
    </submittedName>
</protein>
<keyword evidence="10 11" id="KW-0998">Cell outer membrane</keyword>
<dbReference type="PANTHER" id="PTHR30069">
    <property type="entry name" value="TONB-DEPENDENT OUTER MEMBRANE RECEPTOR"/>
    <property type="match status" value="1"/>
</dbReference>
<evidence type="ECO:0000256" key="7">
    <source>
        <dbReference type="ARBA" id="ARBA00023077"/>
    </source>
</evidence>
<evidence type="ECO:0000256" key="5">
    <source>
        <dbReference type="ARBA" id="ARBA00022692"/>
    </source>
</evidence>
<evidence type="ECO:0000256" key="8">
    <source>
        <dbReference type="ARBA" id="ARBA00023136"/>
    </source>
</evidence>
<dbReference type="Gene3D" id="2.40.170.20">
    <property type="entry name" value="TonB-dependent receptor, beta-barrel domain"/>
    <property type="match status" value="1"/>
</dbReference>
<keyword evidence="7 13" id="KW-0798">TonB box</keyword>
<gene>
    <name evidence="17" type="ORF">ACFOEE_09400</name>
</gene>
<dbReference type="CDD" id="cd01347">
    <property type="entry name" value="ligand_gated_channel"/>
    <property type="match status" value="1"/>
</dbReference>
<keyword evidence="5 11" id="KW-0812">Transmembrane</keyword>
<evidence type="ECO:0000313" key="17">
    <source>
        <dbReference type="EMBL" id="MFC3032735.1"/>
    </source>
</evidence>
<dbReference type="Pfam" id="PF07715">
    <property type="entry name" value="Plug"/>
    <property type="match status" value="1"/>
</dbReference>
<name>A0ABV7CJP2_9GAMM</name>
<dbReference type="SUPFAM" id="SSF56935">
    <property type="entry name" value="Porins"/>
    <property type="match status" value="1"/>
</dbReference>
<evidence type="ECO:0000256" key="13">
    <source>
        <dbReference type="RuleBase" id="RU003357"/>
    </source>
</evidence>
<keyword evidence="3 11" id="KW-0813">Transport</keyword>
<dbReference type="InterPro" id="IPR036942">
    <property type="entry name" value="Beta-barrel_TonB_sf"/>
</dbReference>
<evidence type="ECO:0000259" key="15">
    <source>
        <dbReference type="Pfam" id="PF00593"/>
    </source>
</evidence>
<evidence type="ECO:0000256" key="10">
    <source>
        <dbReference type="ARBA" id="ARBA00023237"/>
    </source>
</evidence>
<evidence type="ECO:0000256" key="11">
    <source>
        <dbReference type="PROSITE-ProRule" id="PRU01360"/>
    </source>
</evidence>
<dbReference type="EMBL" id="JBHRSD010000014">
    <property type="protein sequence ID" value="MFC3032735.1"/>
    <property type="molecule type" value="Genomic_DNA"/>
</dbReference>
<evidence type="ECO:0000256" key="12">
    <source>
        <dbReference type="PROSITE-ProRule" id="PRU10144"/>
    </source>
</evidence>
<keyword evidence="4 11" id="KW-1134">Transmembrane beta strand</keyword>
<keyword evidence="8 11" id="KW-0472">Membrane</keyword>
<dbReference type="InterPro" id="IPR010917">
    <property type="entry name" value="TonB_rcpt_CS"/>
</dbReference>
<dbReference type="Proteomes" id="UP001595453">
    <property type="component" value="Unassembled WGS sequence"/>
</dbReference>
<organism evidence="17 18">
    <name type="scientific">Pseudoalteromonas fenneropenaei</name>
    <dbReference type="NCBI Taxonomy" id="1737459"/>
    <lineage>
        <taxon>Bacteria</taxon>
        <taxon>Pseudomonadati</taxon>
        <taxon>Pseudomonadota</taxon>
        <taxon>Gammaproteobacteria</taxon>
        <taxon>Alteromonadales</taxon>
        <taxon>Pseudoalteromonadaceae</taxon>
        <taxon>Pseudoalteromonas</taxon>
    </lineage>
</organism>
<comment type="similarity">
    <text evidence="2">Belongs to the TonB-dependent receptor family. Hemoglobin/haptoglobin binding protein subfamily.</text>
</comment>
<feature type="short sequence motif" description="TonB C-terminal box" evidence="12">
    <location>
        <begin position="713"/>
        <end position="730"/>
    </location>
</feature>
<dbReference type="InterPro" id="IPR039426">
    <property type="entry name" value="TonB-dep_rcpt-like"/>
</dbReference>
<dbReference type="Gene3D" id="2.170.130.10">
    <property type="entry name" value="TonB-dependent receptor, plug domain"/>
    <property type="match status" value="1"/>
</dbReference>
<proteinExistence type="inferred from homology"/>
<dbReference type="PROSITE" id="PS01156">
    <property type="entry name" value="TONB_DEPENDENT_REC_2"/>
    <property type="match status" value="1"/>
</dbReference>
<evidence type="ECO:0000313" key="18">
    <source>
        <dbReference type="Proteomes" id="UP001595453"/>
    </source>
</evidence>
<dbReference type="InterPro" id="IPR011276">
    <property type="entry name" value="TonB_haem/Hb_rcpt"/>
</dbReference>
<dbReference type="RefSeq" id="WP_377123529.1">
    <property type="nucleotide sequence ID" value="NZ_JBHRSD010000014.1"/>
</dbReference>
<dbReference type="InterPro" id="IPR037066">
    <property type="entry name" value="Plug_dom_sf"/>
</dbReference>
<feature type="domain" description="TonB-dependent receptor plug" evidence="16">
    <location>
        <begin position="51"/>
        <end position="160"/>
    </location>
</feature>
<dbReference type="Pfam" id="PF00593">
    <property type="entry name" value="TonB_dep_Rec_b-barrel"/>
    <property type="match status" value="1"/>
</dbReference>
<evidence type="ECO:0000256" key="9">
    <source>
        <dbReference type="ARBA" id="ARBA00023170"/>
    </source>
</evidence>
<reference evidence="18" key="1">
    <citation type="journal article" date="2019" name="Int. J. Syst. Evol. Microbiol.">
        <title>The Global Catalogue of Microorganisms (GCM) 10K type strain sequencing project: providing services to taxonomists for standard genome sequencing and annotation.</title>
        <authorList>
            <consortium name="The Broad Institute Genomics Platform"/>
            <consortium name="The Broad Institute Genome Sequencing Center for Infectious Disease"/>
            <person name="Wu L."/>
            <person name="Ma J."/>
        </authorList>
    </citation>
    <scope>NUCLEOTIDE SEQUENCE [LARGE SCALE GENOMIC DNA]</scope>
    <source>
        <strain evidence="18">KCTC 42730</strain>
    </source>
</reference>
<keyword evidence="18" id="KW-1185">Reference proteome</keyword>
<dbReference type="NCBIfam" id="TIGR01786">
    <property type="entry name" value="TonB-hemlactrns"/>
    <property type="match status" value="1"/>
</dbReference>
<dbReference type="PROSITE" id="PS52016">
    <property type="entry name" value="TONB_DEPENDENT_REC_3"/>
    <property type="match status" value="1"/>
</dbReference>
<dbReference type="InterPro" id="IPR012910">
    <property type="entry name" value="Plug_dom"/>
</dbReference>
<feature type="chain" id="PRO_5045337062" evidence="14">
    <location>
        <begin position="26"/>
        <end position="730"/>
    </location>
</feature>
<keyword evidence="9 17" id="KW-0675">Receptor</keyword>
<evidence type="ECO:0000256" key="1">
    <source>
        <dbReference type="ARBA" id="ARBA00004571"/>
    </source>
</evidence>
<evidence type="ECO:0000256" key="4">
    <source>
        <dbReference type="ARBA" id="ARBA00022452"/>
    </source>
</evidence>
<keyword evidence="6 14" id="KW-0732">Signal</keyword>
<sequence>MRKLFPSLLSLAIASGIMLNQSVMADESGSSVANTDLEVIVVSGNKVAKPLKDVVGSISVMTSTELDKQLVNDMNQLFRYDPSIKITGSQGSAQNFVVRGMGSDRVLMIKDGMRMNEGYGANGLNDVVGRGFIETETLKQVEVAKGAASSIYGSDALGGIVVFVTKDAEDYLQAGETFAGKVKAGYYDDGEQAQLAATFALKQESFQQVLHLSARRGEEQQNYQGSLEPFEIDSESLLYKARYDLASGDKLGVSVDIWRQDTQGDSADGLLAYFRNLAKYGYHIADESISSEKRSEALKFNYQSYNGVWYDVLEVNAYRNHTQQQDSEYGFLDINAPKFRVVEKRHMWKNGDYEQTTLGLLSHASKQLNAMHTLGFGVDVETTESLRNTHELRTVEGKAAPTKDELTAKFPKNDTLRAGAYINDEISLSEGKWLLTPGVRLDHYDMDPNGKLKVDGTPFKAINETHASLNFGARYAINPSLNAYFQYGQGFKVPAYDLAYIEHSMQPSSEYAYEVIPADDLAPETSDTYELGLRGYVGEVVVNAAVYYNRFDDFLDTELVKRDMVRDGEGNFSHIKETYRYQNIDSVTIKGIELGARYDLNANWHIQANASYQDGKDDATGEYLTTISPLSGNIGVSYEQDAISSELVLTLAKRMTKVNAGKEEIAGYGTLDWLASYAVNADLSVNLAVYNLFDKEYVDFNNVAGHDEGQDLSRLTEVGRNFALTLSYQF</sequence>
<evidence type="ECO:0000256" key="2">
    <source>
        <dbReference type="ARBA" id="ARBA00008143"/>
    </source>
</evidence>
<evidence type="ECO:0000256" key="14">
    <source>
        <dbReference type="SAM" id="SignalP"/>
    </source>
</evidence>
<comment type="subcellular location">
    <subcellularLocation>
        <location evidence="1 11">Cell outer membrane</location>
        <topology evidence="1 11">Multi-pass membrane protein</topology>
    </subcellularLocation>
</comment>